<dbReference type="KEGG" id="kro:BVG79_01518"/>
<keyword evidence="2" id="KW-1185">Reference proteome</keyword>
<protein>
    <submittedName>
        <fullName evidence="1">Uncharacterized protein</fullName>
    </submittedName>
</protein>
<proteinExistence type="predicted"/>
<accession>A0A1W6P094</accession>
<evidence type="ECO:0000313" key="1">
    <source>
        <dbReference type="EMBL" id="ARO14864.1"/>
    </source>
</evidence>
<dbReference type="EMBL" id="CP019937">
    <property type="protein sequence ID" value="ARO14864.1"/>
    <property type="molecule type" value="Genomic_DNA"/>
</dbReference>
<dbReference type="Proteomes" id="UP000242447">
    <property type="component" value="Chromosome"/>
</dbReference>
<sequence length="41" mass="3876">MGSLPMSFTYGKRAFGGAGVSSAVAAGGVMAQLGGTGNGVR</sequence>
<evidence type="ECO:0000313" key="2">
    <source>
        <dbReference type="Proteomes" id="UP000242447"/>
    </source>
</evidence>
<name>A0A1W6P094_9RHOB</name>
<dbReference type="AlphaFoldDB" id="A0A1W6P094"/>
<gene>
    <name evidence="1" type="ORF">BVG79_01518</name>
</gene>
<organism evidence="1 2">
    <name type="scientific">Ketogulonicigenium robustum</name>
    <dbReference type="NCBI Taxonomy" id="92947"/>
    <lineage>
        <taxon>Bacteria</taxon>
        <taxon>Pseudomonadati</taxon>
        <taxon>Pseudomonadota</taxon>
        <taxon>Alphaproteobacteria</taxon>
        <taxon>Rhodobacterales</taxon>
        <taxon>Roseobacteraceae</taxon>
        <taxon>Ketogulonicigenium</taxon>
    </lineage>
</organism>
<reference evidence="1 2" key="1">
    <citation type="submission" date="2017-02" db="EMBL/GenBank/DDBJ databases">
        <title>Ketogulonicigenium robustum SPU B003 Genome sequencing and assembly.</title>
        <authorList>
            <person name="Li Y."/>
            <person name="Liu L."/>
            <person name="Wang C."/>
            <person name="Zhang M."/>
            <person name="Zhang T."/>
            <person name="Zhang Y."/>
        </authorList>
    </citation>
    <scope>NUCLEOTIDE SEQUENCE [LARGE SCALE GENOMIC DNA]</scope>
    <source>
        <strain evidence="1 2">SPU_B003</strain>
    </source>
</reference>